<gene>
    <name evidence="1" type="ORF">D5R40_23615</name>
</gene>
<dbReference type="EMBL" id="RCBY01000173">
    <property type="protein sequence ID" value="RQH30782.1"/>
    <property type="molecule type" value="Genomic_DNA"/>
</dbReference>
<accession>A0A3N6PMW4</accession>
<comment type="caution">
    <text evidence="1">The sequence shown here is derived from an EMBL/GenBank/DDBJ whole genome shotgun (WGS) entry which is preliminary data.</text>
</comment>
<dbReference type="Proteomes" id="UP000269154">
    <property type="component" value="Unassembled WGS sequence"/>
</dbReference>
<proteinExistence type="predicted"/>
<protein>
    <submittedName>
        <fullName evidence="1">Uncharacterized protein</fullName>
    </submittedName>
</protein>
<keyword evidence="2" id="KW-1185">Reference proteome</keyword>
<dbReference type="AlphaFoldDB" id="A0A3N6PMW4"/>
<dbReference type="RefSeq" id="WP_124146009.1">
    <property type="nucleotide sequence ID" value="NZ_CAWOKI010000133.1"/>
</dbReference>
<organism evidence="1 2">
    <name type="scientific">Okeania hirsuta</name>
    <dbReference type="NCBI Taxonomy" id="1458930"/>
    <lineage>
        <taxon>Bacteria</taxon>
        <taxon>Bacillati</taxon>
        <taxon>Cyanobacteriota</taxon>
        <taxon>Cyanophyceae</taxon>
        <taxon>Oscillatoriophycideae</taxon>
        <taxon>Oscillatoriales</taxon>
        <taxon>Microcoleaceae</taxon>
        <taxon>Okeania</taxon>
    </lineage>
</organism>
<evidence type="ECO:0000313" key="2">
    <source>
        <dbReference type="Proteomes" id="UP000269154"/>
    </source>
</evidence>
<name>A0A3N6PMW4_9CYAN</name>
<sequence length="111" mass="12857">MVKFLNLYWIILDEFQDAWCCYPLQKYTKIMVQADTEKELEKPLGQPQAISAFSGNLDSFFTAFRHSQDVHRRKKHNLLAGLMIHGLDIPISQEDLFTRALKKSTIIVSTI</sequence>
<reference evidence="1 2" key="1">
    <citation type="journal article" date="2018" name="ACS Chem. Biol.">
        <title>Ketoreductase domain dysfunction expands chemodiversity: malyngamide biosynthesis in the cyanobacterium Okeania hirsuta.</title>
        <authorList>
            <person name="Moss N.A."/>
            <person name="Leao T."/>
            <person name="Rankin M."/>
            <person name="McCullough T.M."/>
            <person name="Qu P."/>
            <person name="Korobeynikov A."/>
            <person name="Smith J.L."/>
            <person name="Gerwick L."/>
            <person name="Gerwick W.H."/>
        </authorList>
    </citation>
    <scope>NUCLEOTIDE SEQUENCE [LARGE SCALE GENOMIC DNA]</scope>
    <source>
        <strain evidence="1 2">PAB10Feb10-1</strain>
    </source>
</reference>
<evidence type="ECO:0000313" key="1">
    <source>
        <dbReference type="EMBL" id="RQH30782.1"/>
    </source>
</evidence>
<dbReference type="OrthoDB" id="396512at2"/>